<feature type="non-terminal residue" evidence="3">
    <location>
        <position position="148"/>
    </location>
</feature>
<evidence type="ECO:0000313" key="4">
    <source>
        <dbReference type="Proteomes" id="UP000256562"/>
    </source>
</evidence>
<keyword evidence="2" id="KW-0732">Signal</keyword>
<feature type="compositionally biased region" description="Polar residues" evidence="1">
    <location>
        <begin position="31"/>
        <end position="93"/>
    </location>
</feature>
<feature type="signal peptide" evidence="2">
    <location>
        <begin position="1"/>
        <end position="29"/>
    </location>
</feature>
<evidence type="ECO:0000313" key="3">
    <source>
        <dbReference type="EMBL" id="REH89335.1"/>
    </source>
</evidence>
<evidence type="ECO:0000256" key="1">
    <source>
        <dbReference type="SAM" id="MobiDB-lite"/>
    </source>
</evidence>
<feature type="region of interest" description="Disordered" evidence="1">
    <location>
        <begin position="27"/>
        <end position="148"/>
    </location>
</feature>
<name>A0A3E0IKT2_9STAP</name>
<organism evidence="3 4">
    <name type="scientific">Staphylococcus felis</name>
    <dbReference type="NCBI Taxonomy" id="46127"/>
    <lineage>
        <taxon>Bacteria</taxon>
        <taxon>Bacillati</taxon>
        <taxon>Bacillota</taxon>
        <taxon>Bacilli</taxon>
        <taxon>Bacillales</taxon>
        <taxon>Staphylococcaceae</taxon>
        <taxon>Staphylococcus</taxon>
    </lineage>
</organism>
<feature type="compositionally biased region" description="Polar residues" evidence="1">
    <location>
        <begin position="132"/>
        <end position="148"/>
    </location>
</feature>
<dbReference type="EMBL" id="QKXQ01000690">
    <property type="protein sequence ID" value="REH89335.1"/>
    <property type="molecule type" value="Genomic_DNA"/>
</dbReference>
<dbReference type="AlphaFoldDB" id="A0A3E0IKT2"/>
<dbReference type="Proteomes" id="UP000256562">
    <property type="component" value="Unassembled WGS sequence"/>
</dbReference>
<proteinExistence type="predicted"/>
<reference evidence="3 4" key="1">
    <citation type="journal article" date="2018" name="Vet. Microbiol.">
        <title>Characterisation of Staphylococcus felis isolated from cats using whole genome sequencing.</title>
        <authorList>
            <person name="Worthing K."/>
            <person name="Pang S."/>
            <person name="Trott D.J."/>
            <person name="Abraham S."/>
            <person name="Coombs G.W."/>
            <person name="Jordan D."/>
            <person name="McIntyre L."/>
            <person name="Davies M.R."/>
            <person name="Norris J."/>
        </authorList>
    </citation>
    <scope>NUCLEOTIDE SEQUENCE [LARGE SCALE GENOMIC DNA]</scope>
    <source>
        <strain evidence="3 4">F9</strain>
    </source>
</reference>
<sequence length="148" mass="15825">MAKKIGYKTSSIIALTLAGAGITAHNADAAEQNSTSQATPQNVLDDQTSLDQAEQTKSDVTSLQQGVVSTQQYKDPTQVQTLDQDSPSGQSTPDEIVLFDTENSSVNDNTSQEQTNSIDTHSEAEVPEAEYNSLQENQATDNTEANTT</sequence>
<feature type="chain" id="PRO_5017786684" evidence="2">
    <location>
        <begin position="30"/>
        <end position="148"/>
    </location>
</feature>
<evidence type="ECO:0000256" key="2">
    <source>
        <dbReference type="SAM" id="SignalP"/>
    </source>
</evidence>
<feature type="compositionally biased region" description="Polar residues" evidence="1">
    <location>
        <begin position="101"/>
        <end position="119"/>
    </location>
</feature>
<comment type="caution">
    <text evidence="3">The sequence shown here is derived from an EMBL/GenBank/DDBJ whole genome shotgun (WGS) entry which is preliminary data.</text>
</comment>
<gene>
    <name evidence="3" type="ORF">DOS83_13545</name>
</gene>
<accession>A0A3E0IKT2</accession>
<protein>
    <submittedName>
        <fullName evidence="3">Mannosyl-glycoprotein endo-beta-N-acetylglucosamidase</fullName>
    </submittedName>
</protein>